<dbReference type="PRINTS" id="PR00473">
    <property type="entry name" value="GALCTOKINASE"/>
</dbReference>
<keyword evidence="12" id="KW-1185">Reference proteome</keyword>
<accession>A0A0F6QX01</accession>
<dbReference type="SUPFAM" id="SSF55060">
    <property type="entry name" value="GHMP Kinase, C-terminal domain"/>
    <property type="match status" value="1"/>
</dbReference>
<dbReference type="PANTHER" id="PTHR10457:SF7">
    <property type="entry name" value="GALACTOKINASE-RELATED"/>
    <property type="match status" value="1"/>
</dbReference>
<feature type="domain" description="GHMP kinase N-terminal" evidence="8">
    <location>
        <begin position="106"/>
        <end position="196"/>
    </location>
</feature>
<organism evidence="11 12">
    <name type="scientific">Corynebacterium camporealensis</name>
    <dbReference type="NCBI Taxonomy" id="161896"/>
    <lineage>
        <taxon>Bacteria</taxon>
        <taxon>Bacillati</taxon>
        <taxon>Actinomycetota</taxon>
        <taxon>Actinomycetes</taxon>
        <taxon>Mycobacteriales</taxon>
        <taxon>Corynebacteriaceae</taxon>
        <taxon>Corynebacterium</taxon>
    </lineage>
</organism>
<feature type="domain" description="Galactokinase N-terminal" evidence="10">
    <location>
        <begin position="20"/>
        <end position="67"/>
    </location>
</feature>
<dbReference type="GO" id="GO:0004335">
    <property type="term" value="F:galactokinase activity"/>
    <property type="evidence" value="ECO:0007669"/>
    <property type="project" value="UniProtKB-UniRule"/>
</dbReference>
<evidence type="ECO:0000256" key="2">
    <source>
        <dbReference type="ARBA" id="ARBA00022679"/>
    </source>
</evidence>
<evidence type="ECO:0000313" key="11">
    <source>
        <dbReference type="EMBL" id="AKE39275.1"/>
    </source>
</evidence>
<dbReference type="InterPro" id="IPR006206">
    <property type="entry name" value="Mevalonate/galactokinase"/>
</dbReference>
<evidence type="ECO:0000256" key="4">
    <source>
        <dbReference type="ARBA" id="ARBA00022777"/>
    </source>
</evidence>
<dbReference type="Gene3D" id="3.30.230.10">
    <property type="match status" value="1"/>
</dbReference>
<dbReference type="InterPro" id="IPR019539">
    <property type="entry name" value="GalKase_N"/>
</dbReference>
<evidence type="ECO:0000313" key="12">
    <source>
        <dbReference type="Proteomes" id="UP000033566"/>
    </source>
</evidence>
<dbReference type="PATRIC" id="fig|161896.4.peg.1288"/>
<dbReference type="Pfam" id="PF08544">
    <property type="entry name" value="GHMP_kinases_C"/>
    <property type="match status" value="1"/>
</dbReference>
<dbReference type="RefSeq" id="WP_035104801.1">
    <property type="nucleotide sequence ID" value="NZ_CP011311.1"/>
</dbReference>
<dbReference type="InterPro" id="IPR020568">
    <property type="entry name" value="Ribosomal_Su5_D2-typ_SF"/>
</dbReference>
<evidence type="ECO:0000256" key="6">
    <source>
        <dbReference type="ARBA" id="ARBA00023144"/>
    </source>
</evidence>
<dbReference type="KEGG" id="ccj:UL81_06560"/>
<keyword evidence="5" id="KW-0067">ATP-binding</keyword>
<dbReference type="Gene3D" id="3.30.70.890">
    <property type="entry name" value="GHMP kinase, C-terminal domain"/>
    <property type="match status" value="1"/>
</dbReference>
<evidence type="ECO:0000259" key="10">
    <source>
        <dbReference type="Pfam" id="PF10509"/>
    </source>
</evidence>
<dbReference type="SUPFAM" id="SSF54211">
    <property type="entry name" value="Ribosomal protein S5 domain 2-like"/>
    <property type="match status" value="1"/>
</dbReference>
<dbReference type="HOGENOM" id="CLU_017814_2_1_11"/>
<reference evidence="11 12" key="1">
    <citation type="journal article" date="2015" name="Genome Announc.">
        <title>Complete Genome Sequence of Corynebacterium camporealensis DSM 44610, Isolated from the Milk of a Manchega Sheep with Subclinical Mastitis.</title>
        <authorList>
            <person name="Ruckert C."/>
            <person name="Albersmeier A."/>
            <person name="Winkler A."/>
            <person name="Tauch A."/>
        </authorList>
    </citation>
    <scope>NUCLEOTIDE SEQUENCE [LARGE SCALE GENOMIC DNA]</scope>
    <source>
        <strain evidence="11 12">DSM 44610</strain>
    </source>
</reference>
<dbReference type="AlphaFoldDB" id="A0A0F6QX01"/>
<dbReference type="PIRSF" id="PIRSF000530">
    <property type="entry name" value="Galactokinase"/>
    <property type="match status" value="1"/>
</dbReference>
<evidence type="ECO:0000259" key="8">
    <source>
        <dbReference type="Pfam" id="PF00288"/>
    </source>
</evidence>
<evidence type="ECO:0000256" key="7">
    <source>
        <dbReference type="NCBIfam" id="TIGR00131"/>
    </source>
</evidence>
<gene>
    <name evidence="11" type="ORF">UL81_06560</name>
</gene>
<feature type="domain" description="GHMP kinase C-terminal" evidence="9">
    <location>
        <begin position="291"/>
        <end position="364"/>
    </location>
</feature>
<keyword evidence="2 11" id="KW-0808">Transferase</keyword>
<dbReference type="PROSITE" id="PS00627">
    <property type="entry name" value="GHMP_KINASES_ATP"/>
    <property type="match status" value="1"/>
</dbReference>
<dbReference type="InterPro" id="IPR014721">
    <property type="entry name" value="Ribsml_uS5_D2-typ_fold_subgr"/>
</dbReference>
<keyword evidence="6" id="KW-0119">Carbohydrate metabolism</keyword>
<dbReference type="NCBIfam" id="TIGR00131">
    <property type="entry name" value="gal_kin"/>
    <property type="match status" value="1"/>
</dbReference>
<dbReference type="InterPro" id="IPR019741">
    <property type="entry name" value="Galactokinase_CS"/>
</dbReference>
<dbReference type="InterPro" id="IPR036554">
    <property type="entry name" value="GHMP_kinase_C_sf"/>
</dbReference>
<dbReference type="PRINTS" id="PR00959">
    <property type="entry name" value="MEVGALKINASE"/>
</dbReference>
<dbReference type="PROSITE" id="PS00106">
    <property type="entry name" value="GALACTOKINASE"/>
    <property type="match status" value="1"/>
</dbReference>
<sequence>MCKWATTRSDDKLADDATQLFQEHFGAEPQGVWAAPGRVNLIGEHIDYAGGISIPFALEQNTAVAASTRTDNMLHIVSVYDGDTVSTTVALDDITPGHPNDWSGYVAGSIWAAQQAGILDCQGMNLAIVSDVPLGAGLSSSAALECATAIAAFELDHHRHPSTNERKQLVDACIRAENDVVGASTGGLDQNASLFGSQAHALVVDFQTNEVREVPFDLEGHDMALLIANTNAPHVLNDGQYASRRGVIDKVQHAHHKTIRELDNAENYGETPLERQRIRHVVEETARTIDAAKALDNEDFATFKELMKDSHISLRDLYEVTTAELDSAFDAAGQLGARMTGGGFGGAVIALVNNQDVDTVAHNIAHAAQDHGFPEPTFLLARPGQGARRLR</sequence>
<dbReference type="InterPro" id="IPR006204">
    <property type="entry name" value="GHMP_kinase_N_dom"/>
</dbReference>
<dbReference type="OrthoDB" id="250531at2"/>
<protein>
    <recommendedName>
        <fullName evidence="7">Galactokinase</fullName>
        <ecNumber evidence="7">2.7.1.6</ecNumber>
    </recommendedName>
</protein>
<dbReference type="GO" id="GO:0005524">
    <property type="term" value="F:ATP binding"/>
    <property type="evidence" value="ECO:0007669"/>
    <property type="project" value="UniProtKB-UniRule"/>
</dbReference>
<keyword evidence="3" id="KW-0547">Nucleotide-binding</keyword>
<keyword evidence="4 11" id="KW-0418">Kinase</keyword>
<evidence type="ECO:0000256" key="5">
    <source>
        <dbReference type="ARBA" id="ARBA00022840"/>
    </source>
</evidence>
<evidence type="ECO:0000256" key="3">
    <source>
        <dbReference type="ARBA" id="ARBA00022741"/>
    </source>
</evidence>
<dbReference type="EMBL" id="CP011311">
    <property type="protein sequence ID" value="AKE39275.1"/>
    <property type="molecule type" value="Genomic_DNA"/>
</dbReference>
<dbReference type="EC" id="2.7.1.6" evidence="7"/>
<dbReference type="GO" id="GO:0006012">
    <property type="term" value="P:galactose metabolic process"/>
    <property type="evidence" value="ECO:0007669"/>
    <property type="project" value="UniProtKB-UniRule"/>
</dbReference>
<proteinExistence type="inferred from homology"/>
<dbReference type="PANTHER" id="PTHR10457">
    <property type="entry name" value="MEVALONATE KINASE/GALACTOKINASE"/>
    <property type="match status" value="1"/>
</dbReference>
<dbReference type="Pfam" id="PF00288">
    <property type="entry name" value="GHMP_kinases_N"/>
    <property type="match status" value="1"/>
</dbReference>
<evidence type="ECO:0000259" key="9">
    <source>
        <dbReference type="Pfam" id="PF08544"/>
    </source>
</evidence>
<dbReference type="STRING" id="161896.UL81_06560"/>
<comment type="similarity">
    <text evidence="1">Belongs to the GHMP kinase family. GalK subfamily.</text>
</comment>
<dbReference type="Proteomes" id="UP000033566">
    <property type="component" value="Chromosome"/>
</dbReference>
<dbReference type="InterPro" id="IPR006203">
    <property type="entry name" value="GHMP_knse_ATP-bd_CS"/>
</dbReference>
<dbReference type="InterPro" id="IPR013750">
    <property type="entry name" value="GHMP_kinase_C_dom"/>
</dbReference>
<name>A0A0F6QX01_9CORY</name>
<dbReference type="Pfam" id="PF10509">
    <property type="entry name" value="GalKase_gal_bdg"/>
    <property type="match status" value="1"/>
</dbReference>
<evidence type="ECO:0000256" key="1">
    <source>
        <dbReference type="ARBA" id="ARBA00006566"/>
    </source>
</evidence>
<keyword evidence="6" id="KW-0299">Galactose metabolism</keyword>
<dbReference type="GO" id="GO:0005829">
    <property type="term" value="C:cytosol"/>
    <property type="evidence" value="ECO:0007669"/>
    <property type="project" value="TreeGrafter"/>
</dbReference>
<dbReference type="InterPro" id="IPR000705">
    <property type="entry name" value="Galactokinase"/>
</dbReference>